<dbReference type="InterPro" id="IPR045005">
    <property type="entry name" value="BPM1-6"/>
</dbReference>
<comment type="similarity">
    <text evidence="2">Belongs to the Tdpoz family.</text>
</comment>
<feature type="domain" description="MATH" evidence="4">
    <location>
        <begin position="33"/>
        <end position="143"/>
    </location>
</feature>
<evidence type="ECO:0000256" key="2">
    <source>
        <dbReference type="ARBA" id="ARBA00010846"/>
    </source>
</evidence>
<reference evidence="5" key="2">
    <citation type="submission" date="2021-12" db="EMBL/GenBank/DDBJ databases">
        <title>Resequencing data analysis of finger millet.</title>
        <authorList>
            <person name="Hatakeyama M."/>
            <person name="Aluri S."/>
            <person name="Balachadran M.T."/>
            <person name="Sivarajan S.R."/>
            <person name="Poveda L."/>
            <person name="Shimizu-Inatsugi R."/>
            <person name="Schlapbach R."/>
            <person name="Sreeman S.M."/>
            <person name="Shimizu K.K."/>
        </authorList>
    </citation>
    <scope>NUCLEOTIDE SEQUENCE</scope>
</reference>
<dbReference type="PANTHER" id="PTHR26379:SF518">
    <property type="entry name" value="BTB DOMAIN-CONTAINING PROTEIN"/>
    <property type="match status" value="1"/>
</dbReference>
<evidence type="ECO:0000313" key="5">
    <source>
        <dbReference type="EMBL" id="GJN20687.1"/>
    </source>
</evidence>
<dbReference type="InterPro" id="IPR056423">
    <property type="entry name" value="BACK_BPM_SPOP"/>
</dbReference>
<dbReference type="Gene3D" id="6.10.250.3030">
    <property type="match status" value="1"/>
</dbReference>
<dbReference type="InterPro" id="IPR011333">
    <property type="entry name" value="SKP1/BTB/POZ_sf"/>
</dbReference>
<accession>A0AAV5ED17</accession>
<evidence type="ECO:0000256" key="1">
    <source>
        <dbReference type="ARBA" id="ARBA00004906"/>
    </source>
</evidence>
<dbReference type="Proteomes" id="UP001054889">
    <property type="component" value="Unassembled WGS sequence"/>
</dbReference>
<dbReference type="CDD" id="cd00121">
    <property type="entry name" value="MATH"/>
    <property type="match status" value="1"/>
</dbReference>
<feature type="domain" description="BTB" evidence="3">
    <location>
        <begin position="185"/>
        <end position="253"/>
    </location>
</feature>
<organism evidence="5 6">
    <name type="scientific">Eleusine coracana subsp. coracana</name>
    <dbReference type="NCBI Taxonomy" id="191504"/>
    <lineage>
        <taxon>Eukaryota</taxon>
        <taxon>Viridiplantae</taxon>
        <taxon>Streptophyta</taxon>
        <taxon>Embryophyta</taxon>
        <taxon>Tracheophyta</taxon>
        <taxon>Spermatophyta</taxon>
        <taxon>Magnoliopsida</taxon>
        <taxon>Liliopsida</taxon>
        <taxon>Poales</taxon>
        <taxon>Poaceae</taxon>
        <taxon>PACMAD clade</taxon>
        <taxon>Chloridoideae</taxon>
        <taxon>Cynodonteae</taxon>
        <taxon>Eleusininae</taxon>
        <taxon>Eleusine</taxon>
    </lineage>
</organism>
<keyword evidence="6" id="KW-1185">Reference proteome</keyword>
<dbReference type="PROSITE" id="PS50144">
    <property type="entry name" value="MATH"/>
    <property type="match status" value="1"/>
</dbReference>
<sequence>MFAASSASSRGKPSRSSSAILADIARGYQDLKIDACSLAVATVGELFLSCPFTVGGRRWSLMYYPNGDREETAGHVSLYLRLDEDAAAIRPATEKKLHIIPVTTSRFNAAHRAWGWSTFAKKEALAQQLRLLKANRFTIRCEIVVHNGFRAVEEQAAPPKAASNTVPPPDLQRHLGDLLRTGRGADVVFEVGSETFAAHRCVLAARSPVFSAELFGAMVESGAAAVVRVEEMEATVFQALLCFVYTDSLPVTNKEDEDVMYQHLLVAADRYDLQRLKLICEDKLSKRIGVSTVEIILALAEQHHCDGLKKACLDFLRGPENQLRAVVATHSQ</sequence>
<dbReference type="Pfam" id="PF00651">
    <property type="entry name" value="BTB"/>
    <property type="match status" value="1"/>
</dbReference>
<comment type="pathway">
    <text evidence="1">Protein modification; protein ubiquitination.</text>
</comment>
<dbReference type="Gene3D" id="3.30.710.10">
    <property type="entry name" value="Potassium Channel Kv1.1, Chain A"/>
    <property type="match status" value="1"/>
</dbReference>
<dbReference type="Pfam" id="PF22486">
    <property type="entry name" value="MATH_2"/>
    <property type="match status" value="1"/>
</dbReference>
<gene>
    <name evidence="5" type="primary">gb08090</name>
    <name evidence="5" type="ORF">PR202_gb08090</name>
</gene>
<dbReference type="AlphaFoldDB" id="A0AAV5ED17"/>
<evidence type="ECO:0000259" key="4">
    <source>
        <dbReference type="PROSITE" id="PS50144"/>
    </source>
</evidence>
<dbReference type="SUPFAM" id="SSF54695">
    <property type="entry name" value="POZ domain"/>
    <property type="match status" value="1"/>
</dbReference>
<protein>
    <submittedName>
        <fullName evidence="5">Uncharacterized protein</fullName>
    </submittedName>
</protein>
<dbReference type="SMART" id="SM00225">
    <property type="entry name" value="BTB"/>
    <property type="match status" value="1"/>
</dbReference>
<dbReference type="PROSITE" id="PS50097">
    <property type="entry name" value="BTB"/>
    <property type="match status" value="1"/>
</dbReference>
<dbReference type="PANTHER" id="PTHR26379">
    <property type="entry name" value="BTB/POZ AND MATH DOMAIN-CONTAINING PROTEIN 1"/>
    <property type="match status" value="1"/>
</dbReference>
<proteinExistence type="inferred from homology"/>
<dbReference type="EMBL" id="BQKI01000075">
    <property type="protein sequence ID" value="GJN20687.1"/>
    <property type="molecule type" value="Genomic_DNA"/>
</dbReference>
<dbReference type="SUPFAM" id="SSF49599">
    <property type="entry name" value="TRAF domain-like"/>
    <property type="match status" value="1"/>
</dbReference>
<dbReference type="InterPro" id="IPR000210">
    <property type="entry name" value="BTB/POZ_dom"/>
</dbReference>
<dbReference type="InterPro" id="IPR002083">
    <property type="entry name" value="MATH/TRAF_dom"/>
</dbReference>
<dbReference type="Gene3D" id="2.60.210.10">
    <property type="entry name" value="Apoptosis, Tumor Necrosis Factor Receptor Associated Protein 2, Chain A"/>
    <property type="match status" value="1"/>
</dbReference>
<name>A0AAV5ED17_ELECO</name>
<evidence type="ECO:0000259" key="3">
    <source>
        <dbReference type="PROSITE" id="PS50097"/>
    </source>
</evidence>
<dbReference type="Pfam" id="PF24570">
    <property type="entry name" value="BACK_BPM_SPOP"/>
    <property type="match status" value="1"/>
</dbReference>
<dbReference type="GO" id="GO:0016567">
    <property type="term" value="P:protein ubiquitination"/>
    <property type="evidence" value="ECO:0007669"/>
    <property type="project" value="InterPro"/>
</dbReference>
<reference evidence="5" key="1">
    <citation type="journal article" date="2018" name="DNA Res.">
        <title>Multiple hybrid de novo genome assembly of finger millet, an orphan allotetraploid crop.</title>
        <authorList>
            <person name="Hatakeyama M."/>
            <person name="Aluri S."/>
            <person name="Balachadran M.T."/>
            <person name="Sivarajan S.R."/>
            <person name="Patrignani A."/>
            <person name="Gruter S."/>
            <person name="Poveda L."/>
            <person name="Shimizu-Inatsugi R."/>
            <person name="Baeten J."/>
            <person name="Francoijs K.J."/>
            <person name="Nataraja K.N."/>
            <person name="Reddy Y.A.N."/>
            <person name="Phadnis S."/>
            <person name="Ravikumar R.L."/>
            <person name="Schlapbach R."/>
            <person name="Sreeman S.M."/>
            <person name="Shimizu K.K."/>
        </authorList>
    </citation>
    <scope>NUCLEOTIDE SEQUENCE</scope>
</reference>
<evidence type="ECO:0000313" key="6">
    <source>
        <dbReference type="Proteomes" id="UP001054889"/>
    </source>
</evidence>
<comment type="caution">
    <text evidence="5">The sequence shown here is derived from an EMBL/GenBank/DDBJ whole genome shotgun (WGS) entry which is preliminary data.</text>
</comment>
<dbReference type="InterPro" id="IPR008974">
    <property type="entry name" value="TRAF-like"/>
</dbReference>